<keyword evidence="3" id="KW-1133">Transmembrane helix</keyword>
<feature type="transmembrane region" description="Helical" evidence="3">
    <location>
        <begin position="414"/>
        <end position="432"/>
    </location>
</feature>
<comment type="similarity">
    <text evidence="1">Belongs to the RMD1/sif2 family.</text>
</comment>
<accession>A0A6A6PP74</accession>
<dbReference type="EMBL" id="MU001638">
    <property type="protein sequence ID" value="KAF2481491.1"/>
    <property type="molecule type" value="Genomic_DNA"/>
</dbReference>
<evidence type="ECO:0000313" key="5">
    <source>
        <dbReference type="EMBL" id="KAF2481491.1"/>
    </source>
</evidence>
<dbReference type="GO" id="GO:0070131">
    <property type="term" value="P:positive regulation of mitochondrial translation"/>
    <property type="evidence" value="ECO:0007669"/>
    <property type="project" value="TreeGrafter"/>
</dbReference>
<dbReference type="RefSeq" id="XP_033588061.1">
    <property type="nucleotide sequence ID" value="XM_033734241.1"/>
</dbReference>
<feature type="region of interest" description="Disordered" evidence="2">
    <location>
        <begin position="46"/>
        <end position="120"/>
    </location>
</feature>
<protein>
    <recommendedName>
        <fullName evidence="4">DUF155 domain-containing protein</fullName>
    </recommendedName>
</protein>
<evidence type="ECO:0000256" key="1">
    <source>
        <dbReference type="ARBA" id="ARBA00008306"/>
    </source>
</evidence>
<keyword evidence="3" id="KW-0472">Membrane</keyword>
<proteinExistence type="inferred from homology"/>
<dbReference type="InterPro" id="IPR003734">
    <property type="entry name" value="DUF155"/>
</dbReference>
<evidence type="ECO:0000256" key="3">
    <source>
        <dbReference type="SAM" id="Phobius"/>
    </source>
</evidence>
<dbReference type="GO" id="GO:0005739">
    <property type="term" value="C:mitochondrion"/>
    <property type="evidence" value="ECO:0007669"/>
    <property type="project" value="UniProtKB-ARBA"/>
</dbReference>
<reference evidence="5" key="1">
    <citation type="journal article" date="2020" name="Stud. Mycol.">
        <title>101 Dothideomycetes genomes: a test case for predicting lifestyles and emergence of pathogens.</title>
        <authorList>
            <person name="Haridas S."/>
            <person name="Albert R."/>
            <person name="Binder M."/>
            <person name="Bloem J."/>
            <person name="Labutti K."/>
            <person name="Salamov A."/>
            <person name="Andreopoulos B."/>
            <person name="Baker S."/>
            <person name="Barry K."/>
            <person name="Bills G."/>
            <person name="Bluhm B."/>
            <person name="Cannon C."/>
            <person name="Castanera R."/>
            <person name="Culley D."/>
            <person name="Daum C."/>
            <person name="Ezra D."/>
            <person name="Gonzalez J."/>
            <person name="Henrissat B."/>
            <person name="Kuo A."/>
            <person name="Liang C."/>
            <person name="Lipzen A."/>
            <person name="Lutzoni F."/>
            <person name="Magnuson J."/>
            <person name="Mondo S."/>
            <person name="Nolan M."/>
            <person name="Ohm R."/>
            <person name="Pangilinan J."/>
            <person name="Park H.-J."/>
            <person name="Ramirez L."/>
            <person name="Alfaro M."/>
            <person name="Sun H."/>
            <person name="Tritt A."/>
            <person name="Yoshinaga Y."/>
            <person name="Zwiers L.-H."/>
            <person name="Turgeon B."/>
            <person name="Goodwin S."/>
            <person name="Spatafora J."/>
            <person name="Crous P."/>
            <person name="Grigoriev I."/>
        </authorList>
    </citation>
    <scope>NUCLEOTIDE SEQUENCE</scope>
    <source>
        <strain evidence="5">CBS 113389</strain>
    </source>
</reference>
<keyword evidence="6" id="KW-1185">Reference proteome</keyword>
<sequence length="467" mass="52952">MTSRTATYLAFHSIVRRGLTTISPTRYSPRPALSFLPQHQTIVSKATAHKQKLPRNHFTSNTTRRDQQHSQHDIKSQSKTPKRKAAQRIQAPSLRRVAVEAQRSKGSLIKGRGKTRHVDPEVETKDVTAYCAAETYNVHVARDLLRREGWDADPMGTGLFPQVLHVRTPTSTTNWRWSGSGTDGDAVGDVFIFPSGTVVTWNVSEKLGRYLVEKVLSPAAENSHPDKIEAEDLEYLEDPTREDSEIIGDTIILGTRTDNPTLDSADPHATERPDGQHEIDTILTQIAFSSALARSTKLAVLENMLAQYFHTTHDIPLLLSRGTKPRFTRAFILRKTGELLSIRAQLNLYSELTDSLPDLFWDSPHELGLETYYDAVGRALDVGARIRTLNEKMDYASEIASVLRERLSEKHSHLLEWIIIWLILIEVAYGSLHLWRDRQERLDPDSDRNLMRRYLLRELEKGGGRGR</sequence>
<dbReference type="Pfam" id="PF02582">
    <property type="entry name" value="DUF155"/>
    <property type="match status" value="1"/>
</dbReference>
<feature type="compositionally biased region" description="Basic and acidic residues" evidence="2">
    <location>
        <begin position="63"/>
        <end position="76"/>
    </location>
</feature>
<organism evidence="5 6">
    <name type="scientific">Neohortaea acidophila</name>
    <dbReference type="NCBI Taxonomy" id="245834"/>
    <lineage>
        <taxon>Eukaryota</taxon>
        <taxon>Fungi</taxon>
        <taxon>Dikarya</taxon>
        <taxon>Ascomycota</taxon>
        <taxon>Pezizomycotina</taxon>
        <taxon>Dothideomycetes</taxon>
        <taxon>Dothideomycetidae</taxon>
        <taxon>Mycosphaerellales</taxon>
        <taxon>Teratosphaeriaceae</taxon>
        <taxon>Neohortaea</taxon>
    </lineage>
</organism>
<evidence type="ECO:0000256" key="2">
    <source>
        <dbReference type="SAM" id="MobiDB-lite"/>
    </source>
</evidence>
<gene>
    <name evidence="5" type="ORF">BDY17DRAFT_301434</name>
</gene>
<dbReference type="PANTHER" id="PTHR16255">
    <property type="entry name" value="REQUIRED FOR MEIOTIC NUCLEAR DIVISION PROTEIN 1 HOMOLOG"/>
    <property type="match status" value="1"/>
</dbReference>
<evidence type="ECO:0000313" key="6">
    <source>
        <dbReference type="Proteomes" id="UP000799767"/>
    </source>
</evidence>
<dbReference type="GeneID" id="54475243"/>
<feature type="domain" description="DUF155" evidence="4">
    <location>
        <begin position="190"/>
        <end position="390"/>
    </location>
</feature>
<dbReference type="InterPro" id="IPR051624">
    <property type="entry name" value="RMD1/Sad1-interacting"/>
</dbReference>
<keyword evidence="3" id="KW-0812">Transmembrane</keyword>
<dbReference type="Proteomes" id="UP000799767">
    <property type="component" value="Unassembled WGS sequence"/>
</dbReference>
<evidence type="ECO:0000259" key="4">
    <source>
        <dbReference type="Pfam" id="PF02582"/>
    </source>
</evidence>
<dbReference type="AlphaFoldDB" id="A0A6A6PP74"/>
<name>A0A6A6PP74_9PEZI</name>
<dbReference type="OrthoDB" id="242766at2759"/>
<dbReference type="PANTHER" id="PTHR16255:SF1">
    <property type="entry name" value="REQUIRED FOR MEIOTIC NUCLEAR DIVISION PROTEIN 1 HOMOLOG"/>
    <property type="match status" value="1"/>
</dbReference>